<evidence type="ECO:0000256" key="4">
    <source>
        <dbReference type="ARBA" id="ARBA00022840"/>
    </source>
</evidence>
<gene>
    <name evidence="10" type="ORF">J2Z44_001393</name>
</gene>
<reference evidence="10 11" key="1">
    <citation type="submission" date="2021-03" db="EMBL/GenBank/DDBJ databases">
        <title>Genomic Encyclopedia of Type Strains, Phase IV (KMG-IV): sequencing the most valuable type-strain genomes for metagenomic binning, comparative biology and taxonomic classification.</title>
        <authorList>
            <person name="Goeker M."/>
        </authorList>
    </citation>
    <scope>NUCLEOTIDE SEQUENCE [LARGE SCALE GENOMIC DNA]</scope>
    <source>
        <strain evidence="10 11">DSM 28650</strain>
    </source>
</reference>
<keyword evidence="3" id="KW-0547">Nucleotide-binding</keyword>
<dbReference type="SUPFAM" id="SSF52540">
    <property type="entry name" value="P-loop containing nucleoside triphosphate hydrolases"/>
    <property type="match status" value="1"/>
</dbReference>
<evidence type="ECO:0000256" key="2">
    <source>
        <dbReference type="ARBA" id="ARBA00022692"/>
    </source>
</evidence>
<dbReference type="EMBL" id="JAGGLL010000009">
    <property type="protein sequence ID" value="MBP2021597.1"/>
    <property type="molecule type" value="Genomic_DNA"/>
</dbReference>
<sequence length="551" mass="63586">MKRQVNKYNSKFSMILSSLLIVVNKIFINVSAAIILGSVSVTNYHVFIKNILFALGIILICFALNIVAKYIRIAYIKKYMINFRNQIIEKILKMSYSEYSSRSKDSYISNLINDINNIQQNYFTNFSELIVATGTFVFSIIIITLLDYRYGIATFVFVFILMFISKLTEKKVISLETDVSNENEKVMVDIGNTFSGLQIIKLNNLENKFLNKTLFSVKLLEKKKFKREVYNSIYDRVSNYIVLILYILVLYYLFNLLINGESPTKVAMIIFFTDQSLSLTNVFPLYNKHKSYNAILDKILINDKYDINSNNKGTNNFKFENDIVLKNVSYKHDDKVILNKVNLTVEKGKKYLIRGKSGEGKSTLLKILSRAYEDYEGEIFIDGINYKSVSLDSFNNNISFITQDTFLFEDTLLNNITLYKKYTKEQVNQAIELSGLNNLLNDGKSIDSIILNENGKNLSGGERQRISIARSIIKDTDIVFVDECTSSLDKELALNVENTLLNLEATVMEISHRTYEEVLNKYDYIIELNNGQIHQWSPSNNYMEVLNEKIY</sequence>
<feature type="transmembrane region" description="Helical" evidence="7">
    <location>
        <begin position="148"/>
        <end position="165"/>
    </location>
</feature>
<keyword evidence="2 7" id="KW-0812">Transmembrane</keyword>
<feature type="transmembrane region" description="Helical" evidence="7">
    <location>
        <begin position="122"/>
        <end position="142"/>
    </location>
</feature>
<dbReference type="InterPro" id="IPR003439">
    <property type="entry name" value="ABC_transporter-like_ATP-bd"/>
</dbReference>
<dbReference type="SUPFAM" id="SSF90123">
    <property type="entry name" value="ABC transporter transmembrane region"/>
    <property type="match status" value="1"/>
</dbReference>
<dbReference type="PROSITE" id="PS00211">
    <property type="entry name" value="ABC_TRANSPORTER_1"/>
    <property type="match status" value="1"/>
</dbReference>
<keyword evidence="5 7" id="KW-1133">Transmembrane helix</keyword>
<dbReference type="Gene3D" id="3.40.50.300">
    <property type="entry name" value="P-loop containing nucleotide triphosphate hydrolases"/>
    <property type="match status" value="1"/>
</dbReference>
<dbReference type="InterPro" id="IPR036640">
    <property type="entry name" value="ABC1_TM_sf"/>
</dbReference>
<comment type="caution">
    <text evidence="10">The sequence shown here is derived from an EMBL/GenBank/DDBJ whole genome shotgun (WGS) entry which is preliminary data.</text>
</comment>
<evidence type="ECO:0000256" key="7">
    <source>
        <dbReference type="SAM" id="Phobius"/>
    </source>
</evidence>
<accession>A0ABS4K1E0</accession>
<keyword evidence="4 10" id="KW-0067">ATP-binding</keyword>
<proteinExistence type="predicted"/>
<dbReference type="SMART" id="SM00382">
    <property type="entry name" value="AAA"/>
    <property type="match status" value="1"/>
</dbReference>
<evidence type="ECO:0000256" key="5">
    <source>
        <dbReference type="ARBA" id="ARBA00022989"/>
    </source>
</evidence>
<dbReference type="PROSITE" id="PS50929">
    <property type="entry name" value="ABC_TM1F"/>
    <property type="match status" value="1"/>
</dbReference>
<evidence type="ECO:0000259" key="8">
    <source>
        <dbReference type="PROSITE" id="PS50893"/>
    </source>
</evidence>
<dbReference type="Gene3D" id="1.20.1560.10">
    <property type="entry name" value="ABC transporter type 1, transmembrane domain"/>
    <property type="match status" value="1"/>
</dbReference>
<dbReference type="InterPro" id="IPR011527">
    <property type="entry name" value="ABC1_TM_dom"/>
</dbReference>
<dbReference type="PANTHER" id="PTHR24221:SF654">
    <property type="entry name" value="ATP-BINDING CASSETTE SUB-FAMILY B MEMBER 6"/>
    <property type="match status" value="1"/>
</dbReference>
<evidence type="ECO:0000256" key="3">
    <source>
        <dbReference type="ARBA" id="ARBA00022741"/>
    </source>
</evidence>
<dbReference type="InterPro" id="IPR027417">
    <property type="entry name" value="P-loop_NTPase"/>
</dbReference>
<keyword evidence="6 7" id="KW-0472">Membrane</keyword>
<feature type="transmembrane region" description="Helical" evidence="7">
    <location>
        <begin position="12"/>
        <end position="39"/>
    </location>
</feature>
<keyword evidence="11" id="KW-1185">Reference proteome</keyword>
<feature type="domain" description="ABC transmembrane type-1" evidence="9">
    <location>
        <begin position="12"/>
        <end position="272"/>
    </location>
</feature>
<name>A0ABS4K1E0_9CLOT</name>
<protein>
    <submittedName>
        <fullName evidence="10">ATP-binding cassette subfamily C protein</fullName>
    </submittedName>
</protein>
<dbReference type="InterPro" id="IPR017871">
    <property type="entry name" value="ABC_transporter-like_CS"/>
</dbReference>
<evidence type="ECO:0000313" key="10">
    <source>
        <dbReference type="EMBL" id="MBP2021597.1"/>
    </source>
</evidence>
<organism evidence="10 11">
    <name type="scientific">Clostridium punense</name>
    <dbReference type="NCBI Taxonomy" id="1054297"/>
    <lineage>
        <taxon>Bacteria</taxon>
        <taxon>Bacillati</taxon>
        <taxon>Bacillota</taxon>
        <taxon>Clostridia</taxon>
        <taxon>Eubacteriales</taxon>
        <taxon>Clostridiaceae</taxon>
        <taxon>Clostridium</taxon>
    </lineage>
</organism>
<comment type="subcellular location">
    <subcellularLocation>
        <location evidence="1">Cell membrane</location>
        <topology evidence="1">Multi-pass membrane protein</topology>
    </subcellularLocation>
</comment>
<feature type="transmembrane region" description="Helical" evidence="7">
    <location>
        <begin position="51"/>
        <end position="71"/>
    </location>
</feature>
<feature type="domain" description="ABC transporter" evidence="8">
    <location>
        <begin position="323"/>
        <end position="550"/>
    </location>
</feature>
<feature type="transmembrane region" description="Helical" evidence="7">
    <location>
        <begin position="233"/>
        <end position="254"/>
    </location>
</feature>
<dbReference type="RefSeq" id="WP_209649439.1">
    <property type="nucleotide sequence ID" value="NZ_JAGGLL010000009.1"/>
</dbReference>
<evidence type="ECO:0000256" key="1">
    <source>
        <dbReference type="ARBA" id="ARBA00004651"/>
    </source>
</evidence>
<dbReference type="InterPro" id="IPR003593">
    <property type="entry name" value="AAA+_ATPase"/>
</dbReference>
<dbReference type="Pfam" id="PF00005">
    <property type="entry name" value="ABC_tran"/>
    <property type="match status" value="1"/>
</dbReference>
<dbReference type="PROSITE" id="PS50893">
    <property type="entry name" value="ABC_TRANSPORTER_2"/>
    <property type="match status" value="1"/>
</dbReference>
<dbReference type="PANTHER" id="PTHR24221">
    <property type="entry name" value="ATP-BINDING CASSETTE SUB-FAMILY B"/>
    <property type="match status" value="1"/>
</dbReference>
<dbReference type="GO" id="GO:0005524">
    <property type="term" value="F:ATP binding"/>
    <property type="evidence" value="ECO:0007669"/>
    <property type="project" value="UniProtKB-KW"/>
</dbReference>
<dbReference type="InterPro" id="IPR039421">
    <property type="entry name" value="Type_1_exporter"/>
</dbReference>
<dbReference type="CDD" id="cd03228">
    <property type="entry name" value="ABCC_MRP_Like"/>
    <property type="match status" value="1"/>
</dbReference>
<dbReference type="Proteomes" id="UP001519308">
    <property type="component" value="Unassembled WGS sequence"/>
</dbReference>
<evidence type="ECO:0000256" key="6">
    <source>
        <dbReference type="ARBA" id="ARBA00023136"/>
    </source>
</evidence>
<evidence type="ECO:0000313" key="11">
    <source>
        <dbReference type="Proteomes" id="UP001519308"/>
    </source>
</evidence>
<evidence type="ECO:0000259" key="9">
    <source>
        <dbReference type="PROSITE" id="PS50929"/>
    </source>
</evidence>
<dbReference type="Pfam" id="PF00664">
    <property type="entry name" value="ABC_membrane"/>
    <property type="match status" value="1"/>
</dbReference>